<dbReference type="AlphaFoldDB" id="A0A6A6WZR9"/>
<dbReference type="Proteomes" id="UP000799757">
    <property type="component" value="Unassembled WGS sequence"/>
</dbReference>
<evidence type="ECO:0000313" key="1">
    <source>
        <dbReference type="EMBL" id="KAF2789589.1"/>
    </source>
</evidence>
<accession>A0A6A6WZR9</accession>
<sequence length="138" mass="15301">MGHEDWEWWGGGGVVQAGERALNSNAHACRFYKQRLVANTELQQHTISDIQDVNAVEGLGSVETRSEGDIQPRRVTATGEQSAKEIIKQTRVSTESVLVLGQLQPSADVPPNCIALDRHHLVLGLERREEHSRVEEAI</sequence>
<gene>
    <name evidence="1" type="ORF">K505DRAFT_91593</name>
</gene>
<name>A0A6A6WZR9_9PLEO</name>
<reference evidence="1" key="1">
    <citation type="journal article" date="2020" name="Stud. Mycol.">
        <title>101 Dothideomycetes genomes: a test case for predicting lifestyles and emergence of pathogens.</title>
        <authorList>
            <person name="Haridas S."/>
            <person name="Albert R."/>
            <person name="Binder M."/>
            <person name="Bloem J."/>
            <person name="Labutti K."/>
            <person name="Salamov A."/>
            <person name="Andreopoulos B."/>
            <person name="Baker S."/>
            <person name="Barry K."/>
            <person name="Bills G."/>
            <person name="Bluhm B."/>
            <person name="Cannon C."/>
            <person name="Castanera R."/>
            <person name="Culley D."/>
            <person name="Daum C."/>
            <person name="Ezra D."/>
            <person name="Gonzalez J."/>
            <person name="Henrissat B."/>
            <person name="Kuo A."/>
            <person name="Liang C."/>
            <person name="Lipzen A."/>
            <person name="Lutzoni F."/>
            <person name="Magnuson J."/>
            <person name="Mondo S."/>
            <person name="Nolan M."/>
            <person name="Ohm R."/>
            <person name="Pangilinan J."/>
            <person name="Park H.-J."/>
            <person name="Ramirez L."/>
            <person name="Alfaro M."/>
            <person name="Sun H."/>
            <person name="Tritt A."/>
            <person name="Yoshinaga Y."/>
            <person name="Zwiers L.-H."/>
            <person name="Turgeon B."/>
            <person name="Goodwin S."/>
            <person name="Spatafora J."/>
            <person name="Crous P."/>
            <person name="Grigoriev I."/>
        </authorList>
    </citation>
    <scope>NUCLEOTIDE SEQUENCE</scope>
    <source>
        <strain evidence="1">CBS 109.77</strain>
    </source>
</reference>
<proteinExistence type="predicted"/>
<dbReference type="EMBL" id="MU002126">
    <property type="protein sequence ID" value="KAF2789589.1"/>
    <property type="molecule type" value="Genomic_DNA"/>
</dbReference>
<evidence type="ECO:0000313" key="2">
    <source>
        <dbReference type="Proteomes" id="UP000799757"/>
    </source>
</evidence>
<keyword evidence="2" id="KW-1185">Reference proteome</keyword>
<protein>
    <submittedName>
        <fullName evidence="1">Uncharacterized protein</fullName>
    </submittedName>
</protein>
<organism evidence="1 2">
    <name type="scientific">Melanomma pulvis-pyrius CBS 109.77</name>
    <dbReference type="NCBI Taxonomy" id="1314802"/>
    <lineage>
        <taxon>Eukaryota</taxon>
        <taxon>Fungi</taxon>
        <taxon>Dikarya</taxon>
        <taxon>Ascomycota</taxon>
        <taxon>Pezizomycotina</taxon>
        <taxon>Dothideomycetes</taxon>
        <taxon>Pleosporomycetidae</taxon>
        <taxon>Pleosporales</taxon>
        <taxon>Melanommataceae</taxon>
        <taxon>Melanomma</taxon>
    </lineage>
</organism>